<dbReference type="PROSITE" id="PS51257">
    <property type="entry name" value="PROKAR_LIPOPROTEIN"/>
    <property type="match status" value="1"/>
</dbReference>
<protein>
    <recommendedName>
        <fullName evidence="3">ATP-binding cassette lipoprotein</fullName>
    </recommendedName>
</protein>
<comment type="caution">
    <text evidence="1">The sequence shown here is derived from an EMBL/GenBank/DDBJ whole genome shotgun (WGS) entry which is preliminary data.</text>
</comment>
<organism evidence="1 2">
    <name type="scientific">Streptococcus gordonii</name>
    <dbReference type="NCBI Taxonomy" id="1302"/>
    <lineage>
        <taxon>Bacteria</taxon>
        <taxon>Bacillati</taxon>
        <taxon>Bacillota</taxon>
        <taxon>Bacilli</taxon>
        <taxon>Lactobacillales</taxon>
        <taxon>Streptococcaceae</taxon>
        <taxon>Streptococcus</taxon>
    </lineage>
</organism>
<evidence type="ECO:0000313" key="2">
    <source>
        <dbReference type="Proteomes" id="UP000070096"/>
    </source>
</evidence>
<reference evidence="1 2" key="1">
    <citation type="submission" date="2016-01" db="EMBL/GenBank/DDBJ databases">
        <title>Highly variable Streptococcus oralis are common among viridans streptococci isolated from primates.</title>
        <authorList>
            <person name="Denapaite D."/>
            <person name="Rieger M."/>
            <person name="Koendgen S."/>
            <person name="Brueckner R."/>
            <person name="Ochigava I."/>
            <person name="Kappeler P."/>
            <person name="Maetz-Rensing K."/>
            <person name="Leendertz F."/>
            <person name="Hakenbeck R."/>
        </authorList>
    </citation>
    <scope>NUCLEOTIDE SEQUENCE [LARGE SCALE GENOMIC DNA]</scope>
    <source>
        <strain evidence="1 2">DD07</strain>
    </source>
</reference>
<proteinExistence type="predicted"/>
<dbReference type="PATRIC" id="fig|1302.21.peg.305"/>
<name>A0A139NDN1_STRGN</name>
<dbReference type="Proteomes" id="UP000070096">
    <property type="component" value="Unassembled WGS sequence"/>
</dbReference>
<evidence type="ECO:0000313" key="1">
    <source>
        <dbReference type="EMBL" id="KXT74145.1"/>
    </source>
</evidence>
<sequence length="87" mass="9545">MNFKKLAILIAVLGLSIIFLVACGNKDKQKTETLDGKPIDYKKDAVDKKNKVVDGKEVTEYTMPDGNIVQIPVDNEEDTDTADSSAE</sequence>
<gene>
    <name evidence="1" type="ORF">SGODD07_00272</name>
</gene>
<evidence type="ECO:0008006" key="3">
    <source>
        <dbReference type="Google" id="ProtNLM"/>
    </source>
</evidence>
<dbReference type="EMBL" id="LQRC01000047">
    <property type="protein sequence ID" value="KXT74145.1"/>
    <property type="molecule type" value="Genomic_DNA"/>
</dbReference>
<accession>A0A139NDN1</accession>
<dbReference type="AlphaFoldDB" id="A0A139NDN1"/>